<evidence type="ECO:0000313" key="2">
    <source>
        <dbReference type="EMBL" id="KAK9691276.1"/>
    </source>
</evidence>
<comment type="caution">
    <text evidence="2">The sequence shown here is derived from an EMBL/GenBank/DDBJ whole genome shotgun (WGS) entry which is preliminary data.</text>
</comment>
<name>A0AAW1IPE6_SAPOF</name>
<organism evidence="2 3">
    <name type="scientific">Saponaria officinalis</name>
    <name type="common">Common soapwort</name>
    <name type="synonym">Lychnis saponaria</name>
    <dbReference type="NCBI Taxonomy" id="3572"/>
    <lineage>
        <taxon>Eukaryota</taxon>
        <taxon>Viridiplantae</taxon>
        <taxon>Streptophyta</taxon>
        <taxon>Embryophyta</taxon>
        <taxon>Tracheophyta</taxon>
        <taxon>Spermatophyta</taxon>
        <taxon>Magnoliopsida</taxon>
        <taxon>eudicotyledons</taxon>
        <taxon>Gunneridae</taxon>
        <taxon>Pentapetalae</taxon>
        <taxon>Caryophyllales</taxon>
        <taxon>Caryophyllaceae</taxon>
        <taxon>Caryophylleae</taxon>
        <taxon>Saponaria</taxon>
    </lineage>
</organism>
<dbReference type="Proteomes" id="UP001443914">
    <property type="component" value="Unassembled WGS sequence"/>
</dbReference>
<feature type="transmembrane region" description="Helical" evidence="1">
    <location>
        <begin position="31"/>
        <end position="54"/>
    </location>
</feature>
<keyword evidence="1" id="KW-1133">Transmembrane helix</keyword>
<keyword evidence="3" id="KW-1185">Reference proteome</keyword>
<dbReference type="AlphaFoldDB" id="A0AAW1IPE6"/>
<evidence type="ECO:0000313" key="3">
    <source>
        <dbReference type="Proteomes" id="UP001443914"/>
    </source>
</evidence>
<reference evidence="2" key="1">
    <citation type="submission" date="2024-03" db="EMBL/GenBank/DDBJ databases">
        <title>WGS assembly of Saponaria officinalis var. Norfolk2.</title>
        <authorList>
            <person name="Jenkins J."/>
            <person name="Shu S."/>
            <person name="Grimwood J."/>
            <person name="Barry K."/>
            <person name="Goodstein D."/>
            <person name="Schmutz J."/>
            <person name="Leebens-Mack J."/>
            <person name="Osbourn A."/>
        </authorList>
    </citation>
    <scope>NUCLEOTIDE SEQUENCE [LARGE SCALE GENOMIC DNA]</scope>
    <source>
        <strain evidence="2">JIC</strain>
    </source>
</reference>
<evidence type="ECO:0000256" key="1">
    <source>
        <dbReference type="SAM" id="Phobius"/>
    </source>
</evidence>
<proteinExistence type="predicted"/>
<protein>
    <submittedName>
        <fullName evidence="2">Uncharacterized protein</fullName>
    </submittedName>
</protein>
<keyword evidence="1" id="KW-0812">Transmembrane</keyword>
<keyword evidence="1" id="KW-0472">Membrane</keyword>
<dbReference type="EMBL" id="JBDFQZ010000009">
    <property type="protein sequence ID" value="KAK9691276.1"/>
    <property type="molecule type" value="Genomic_DNA"/>
</dbReference>
<gene>
    <name evidence="2" type="ORF">RND81_09G186500</name>
</gene>
<sequence length="103" mass="11791">MVVGSSYGCRKRMTIGRWSHGIKWRFSLMSWTIKILVIWWWLKWVVVAAAATFLTKRMQDLVGDCNCGDVKRVTGGVVVIKKSGKRVIIMSWLAVISIFVYPL</sequence>
<accession>A0AAW1IPE6</accession>